<dbReference type="Pfam" id="PF02115">
    <property type="entry name" value="Rho_GDI"/>
    <property type="match status" value="1"/>
</dbReference>
<dbReference type="GO" id="GO:0005094">
    <property type="term" value="F:Rho GDP-dissociation inhibitor activity"/>
    <property type="evidence" value="ECO:0007669"/>
    <property type="project" value="InterPro"/>
</dbReference>
<name>A0A292Q358_9PEZI</name>
<dbReference type="GO" id="GO:0016020">
    <property type="term" value="C:membrane"/>
    <property type="evidence" value="ECO:0007669"/>
    <property type="project" value="TreeGrafter"/>
</dbReference>
<evidence type="ECO:0000313" key="6">
    <source>
        <dbReference type="EMBL" id="CUS14272.1"/>
    </source>
</evidence>
<organism evidence="6 7">
    <name type="scientific">Tuber aestivum</name>
    <name type="common">summer truffle</name>
    <dbReference type="NCBI Taxonomy" id="59557"/>
    <lineage>
        <taxon>Eukaryota</taxon>
        <taxon>Fungi</taxon>
        <taxon>Dikarya</taxon>
        <taxon>Ascomycota</taxon>
        <taxon>Pezizomycotina</taxon>
        <taxon>Pezizomycetes</taxon>
        <taxon>Pezizales</taxon>
        <taxon>Tuberaceae</taxon>
        <taxon>Tuber</taxon>
    </lineage>
</organism>
<reference evidence="6" key="1">
    <citation type="submission" date="2015-10" db="EMBL/GenBank/DDBJ databases">
        <authorList>
            <person name="Regsiter A."/>
            <person name="william w."/>
        </authorList>
    </citation>
    <scope>NUCLEOTIDE SEQUENCE</scope>
    <source>
        <strain evidence="6">Montdore</strain>
    </source>
</reference>
<gene>
    <name evidence="6" type="ORF">GSTUAT00001562001</name>
</gene>
<dbReference type="PANTHER" id="PTHR10980:SF3">
    <property type="entry name" value="LD16419P"/>
    <property type="match status" value="1"/>
</dbReference>
<proteinExistence type="inferred from homology"/>
<comment type="subcellular location">
    <subcellularLocation>
        <location evidence="1">Cytoplasm</location>
    </subcellularLocation>
</comment>
<evidence type="ECO:0000313" key="7">
    <source>
        <dbReference type="Proteomes" id="UP001412239"/>
    </source>
</evidence>
<keyword evidence="3" id="KW-0963">Cytoplasm</keyword>
<evidence type="ECO:0000256" key="1">
    <source>
        <dbReference type="ARBA" id="ARBA00004496"/>
    </source>
</evidence>
<evidence type="ECO:0000256" key="3">
    <source>
        <dbReference type="ARBA" id="ARBA00022490"/>
    </source>
</evidence>
<evidence type="ECO:0000256" key="4">
    <source>
        <dbReference type="ARBA" id="ARBA00054143"/>
    </source>
</evidence>
<dbReference type="InterPro" id="IPR014756">
    <property type="entry name" value="Ig_E-set"/>
</dbReference>
<dbReference type="AlphaFoldDB" id="A0A292Q358"/>
<dbReference type="SUPFAM" id="SSF81296">
    <property type="entry name" value="E set domains"/>
    <property type="match status" value="1"/>
</dbReference>
<dbReference type="PANTHER" id="PTHR10980">
    <property type="entry name" value="RHO GDP-DISSOCIATION INHIBITOR"/>
    <property type="match status" value="1"/>
</dbReference>
<dbReference type="GO" id="GO:0005829">
    <property type="term" value="C:cytosol"/>
    <property type="evidence" value="ECO:0007669"/>
    <property type="project" value="TreeGrafter"/>
</dbReference>
<keyword evidence="7" id="KW-1185">Reference proteome</keyword>
<evidence type="ECO:0000256" key="5">
    <source>
        <dbReference type="ARBA" id="ARBA00071407"/>
    </source>
</evidence>
<sequence length="202" mass="22757">MASHADDELKPSTTEGYKVGEKKSVDEYAKLDAEDESLTRWKKSLGIGVGSTGGSLGEPGDPRKVVILQLCLLIAGRDDVVINLDVPGALEELSKRPFTIKEGAEYRMRVRFRVQHEVISGLRYLQLVKRKGIKVDSSEEMMGSYGPNTPESPYYEKTFAEEEAPSGMLFRGSYTAFSKFMDDDKNTHLKFDWSFEIKKSWD</sequence>
<dbReference type="EMBL" id="LN890960">
    <property type="protein sequence ID" value="CUS14272.1"/>
    <property type="molecule type" value="Genomic_DNA"/>
</dbReference>
<dbReference type="PRINTS" id="PR00492">
    <property type="entry name" value="RHOGDI"/>
</dbReference>
<dbReference type="FunFam" id="2.70.50.30:FF:000001">
    <property type="entry name" value="Rho GDP-dissociation inhibitor 1"/>
    <property type="match status" value="1"/>
</dbReference>
<comment type="similarity">
    <text evidence="2">Belongs to the Rho GDI family.</text>
</comment>
<evidence type="ECO:0000256" key="2">
    <source>
        <dbReference type="ARBA" id="ARBA00009758"/>
    </source>
</evidence>
<accession>A0A292Q358</accession>
<dbReference type="InterPro" id="IPR024792">
    <property type="entry name" value="RhoGDI_dom_sf"/>
</dbReference>
<dbReference type="Gene3D" id="2.70.50.30">
    <property type="entry name" value="Coagulation Factor XIII, subunit A, domain 1"/>
    <property type="match status" value="1"/>
</dbReference>
<protein>
    <recommendedName>
        <fullName evidence="5">Rho GDP-dissociation inhibitor</fullName>
    </recommendedName>
</protein>
<dbReference type="GO" id="GO:0007266">
    <property type="term" value="P:Rho protein signal transduction"/>
    <property type="evidence" value="ECO:0007669"/>
    <property type="project" value="InterPro"/>
</dbReference>
<comment type="function">
    <text evidence="4">Regulates the GDP/GTP exchange reaction of the Rho proteins by inhibiting the dissociation of GDP from them, and the subsequent binding of GTP to them.</text>
</comment>
<dbReference type="InterPro" id="IPR000406">
    <property type="entry name" value="Rho_GDI"/>
</dbReference>
<dbReference type="Proteomes" id="UP001412239">
    <property type="component" value="Unassembled WGS sequence"/>
</dbReference>